<sequence>MYHRMRGHLSAGTIRAPTEQLDLLACTRAASRPRSTTDAWTNNLSKFPFNPSPPAAPELPQPPPTQLR</sequence>
<evidence type="ECO:0000313" key="3">
    <source>
        <dbReference type="Proteomes" id="UP001497472"/>
    </source>
</evidence>
<accession>A0AAV1J5T9</accession>
<gene>
    <name evidence="2" type="ORF">LNINA_LOCUS3770</name>
</gene>
<dbReference type="EMBL" id="CAVLEF010000005">
    <property type="protein sequence ID" value="CAK1543987.1"/>
    <property type="molecule type" value="Genomic_DNA"/>
</dbReference>
<evidence type="ECO:0000256" key="1">
    <source>
        <dbReference type="SAM" id="MobiDB-lite"/>
    </source>
</evidence>
<reference evidence="2 3" key="1">
    <citation type="submission" date="2023-11" db="EMBL/GenBank/DDBJ databases">
        <authorList>
            <person name="Okamura Y."/>
        </authorList>
    </citation>
    <scope>NUCLEOTIDE SEQUENCE [LARGE SCALE GENOMIC DNA]</scope>
</reference>
<feature type="compositionally biased region" description="Pro residues" evidence="1">
    <location>
        <begin position="50"/>
        <end position="68"/>
    </location>
</feature>
<feature type="compositionally biased region" description="Polar residues" evidence="1">
    <location>
        <begin position="33"/>
        <end position="45"/>
    </location>
</feature>
<feature type="region of interest" description="Disordered" evidence="1">
    <location>
        <begin position="30"/>
        <end position="68"/>
    </location>
</feature>
<protein>
    <submittedName>
        <fullName evidence="2">Uncharacterized protein</fullName>
    </submittedName>
</protein>
<dbReference type="AlphaFoldDB" id="A0AAV1J5T9"/>
<comment type="caution">
    <text evidence="2">The sequence shown here is derived from an EMBL/GenBank/DDBJ whole genome shotgun (WGS) entry which is preliminary data.</text>
</comment>
<dbReference type="Proteomes" id="UP001497472">
    <property type="component" value="Unassembled WGS sequence"/>
</dbReference>
<name>A0AAV1J5T9_9NEOP</name>
<proteinExistence type="predicted"/>
<keyword evidence="3" id="KW-1185">Reference proteome</keyword>
<evidence type="ECO:0000313" key="2">
    <source>
        <dbReference type="EMBL" id="CAK1543987.1"/>
    </source>
</evidence>
<organism evidence="2 3">
    <name type="scientific">Leptosia nina</name>
    <dbReference type="NCBI Taxonomy" id="320188"/>
    <lineage>
        <taxon>Eukaryota</taxon>
        <taxon>Metazoa</taxon>
        <taxon>Ecdysozoa</taxon>
        <taxon>Arthropoda</taxon>
        <taxon>Hexapoda</taxon>
        <taxon>Insecta</taxon>
        <taxon>Pterygota</taxon>
        <taxon>Neoptera</taxon>
        <taxon>Endopterygota</taxon>
        <taxon>Lepidoptera</taxon>
        <taxon>Glossata</taxon>
        <taxon>Ditrysia</taxon>
        <taxon>Papilionoidea</taxon>
        <taxon>Pieridae</taxon>
        <taxon>Pierinae</taxon>
        <taxon>Leptosia</taxon>
    </lineage>
</organism>